<evidence type="ECO:0000259" key="7">
    <source>
        <dbReference type="Pfam" id="PF10502"/>
    </source>
</evidence>
<dbReference type="NCBIfam" id="TIGR02228">
    <property type="entry name" value="sigpep_I_arch"/>
    <property type="match status" value="1"/>
</dbReference>
<reference evidence="8 9" key="1">
    <citation type="submission" date="2023-07" db="EMBL/GenBank/DDBJ databases">
        <title>Sorghum-associated microbial communities from plants grown in Nebraska, USA.</title>
        <authorList>
            <person name="Schachtman D."/>
        </authorList>
    </citation>
    <scope>NUCLEOTIDE SEQUENCE [LARGE SCALE GENOMIC DNA]</scope>
    <source>
        <strain evidence="8 9">BE248</strain>
    </source>
</reference>
<dbReference type="EMBL" id="JAVDWH010000001">
    <property type="protein sequence ID" value="MDR7086720.1"/>
    <property type="molecule type" value="Genomic_DNA"/>
</dbReference>
<keyword evidence="9" id="KW-1185">Reference proteome</keyword>
<dbReference type="RefSeq" id="WP_309969116.1">
    <property type="nucleotide sequence ID" value="NZ_JAVDWH010000001.1"/>
</dbReference>
<evidence type="ECO:0000313" key="8">
    <source>
        <dbReference type="EMBL" id="MDR7086720.1"/>
    </source>
</evidence>
<feature type="transmembrane region" description="Helical" evidence="6">
    <location>
        <begin position="21"/>
        <end position="43"/>
    </location>
</feature>
<evidence type="ECO:0000256" key="2">
    <source>
        <dbReference type="ARBA" id="ARBA00022692"/>
    </source>
</evidence>
<dbReference type="SUPFAM" id="SSF51306">
    <property type="entry name" value="LexA/Signal peptidase"/>
    <property type="match status" value="1"/>
</dbReference>
<name>A0ABU1UNL7_9ACTN</name>
<evidence type="ECO:0000256" key="5">
    <source>
        <dbReference type="NCBIfam" id="TIGR02228"/>
    </source>
</evidence>
<proteinExistence type="predicted"/>
<evidence type="ECO:0000256" key="6">
    <source>
        <dbReference type="SAM" id="Phobius"/>
    </source>
</evidence>
<accession>A0ABU1UNL7</accession>
<comment type="caution">
    <text evidence="8">The sequence shown here is derived from an EMBL/GenBank/DDBJ whole genome shotgun (WGS) entry which is preliminary data.</text>
</comment>
<evidence type="ECO:0000256" key="4">
    <source>
        <dbReference type="ARBA" id="ARBA00023136"/>
    </source>
</evidence>
<dbReference type="CDD" id="cd06462">
    <property type="entry name" value="Peptidase_S24_S26"/>
    <property type="match status" value="1"/>
</dbReference>
<sequence length="175" mass="18701">MAERAPNIFSRLRDWRPSRSTPISLAAFLGLVCVLATAVVALFDLTPIVVRSDSMAPEINRGDLVIARGASAGEVAVGDVISVENRAGERVTHRVETVDPYGSSIQFTLKGDANAVPDSQVYNETSIDKVLWTVPKLGYPLRVAIGPVGIFVGGLLVAALAWVVSGPWRRAASEF</sequence>
<feature type="transmembrane region" description="Helical" evidence="6">
    <location>
        <begin position="144"/>
        <end position="164"/>
    </location>
</feature>
<gene>
    <name evidence="8" type="ORF">J2X11_001559</name>
</gene>
<comment type="subcellular location">
    <subcellularLocation>
        <location evidence="1">Membrane</location>
    </subcellularLocation>
</comment>
<dbReference type="PRINTS" id="PR00728">
    <property type="entry name" value="SIGNALPTASE"/>
</dbReference>
<dbReference type="InterPro" id="IPR001733">
    <property type="entry name" value="Peptidase_S26B"/>
</dbReference>
<dbReference type="EC" id="3.4.21.89" evidence="5"/>
<dbReference type="InterPro" id="IPR019533">
    <property type="entry name" value="Peptidase_S26"/>
</dbReference>
<keyword evidence="4 6" id="KW-0472">Membrane</keyword>
<dbReference type="InterPro" id="IPR036286">
    <property type="entry name" value="LexA/Signal_pep-like_sf"/>
</dbReference>
<keyword evidence="3 6" id="KW-1133">Transmembrane helix</keyword>
<dbReference type="Proteomes" id="UP001257739">
    <property type="component" value="Unassembled WGS sequence"/>
</dbReference>
<keyword evidence="2 6" id="KW-0812">Transmembrane</keyword>
<evidence type="ECO:0000256" key="1">
    <source>
        <dbReference type="ARBA" id="ARBA00004370"/>
    </source>
</evidence>
<evidence type="ECO:0000313" key="9">
    <source>
        <dbReference type="Proteomes" id="UP001257739"/>
    </source>
</evidence>
<organism evidence="8 9">
    <name type="scientific">Aeromicrobium panaciterrae</name>
    <dbReference type="NCBI Taxonomy" id="363861"/>
    <lineage>
        <taxon>Bacteria</taxon>
        <taxon>Bacillati</taxon>
        <taxon>Actinomycetota</taxon>
        <taxon>Actinomycetes</taxon>
        <taxon>Propionibacteriales</taxon>
        <taxon>Nocardioidaceae</taxon>
        <taxon>Aeromicrobium</taxon>
    </lineage>
</organism>
<feature type="domain" description="Peptidase S26" evidence="7">
    <location>
        <begin position="29"/>
        <end position="87"/>
    </location>
</feature>
<dbReference type="Pfam" id="PF10502">
    <property type="entry name" value="Peptidase_S26"/>
    <property type="match status" value="1"/>
</dbReference>
<evidence type="ECO:0000256" key="3">
    <source>
        <dbReference type="ARBA" id="ARBA00022989"/>
    </source>
</evidence>
<protein>
    <recommendedName>
        <fullName evidence="5">Signal peptidase I</fullName>
        <ecNumber evidence="5">3.4.21.89</ecNumber>
    </recommendedName>
</protein>